<gene>
    <name evidence="2" type="ORF">DI533_14470</name>
</gene>
<organism evidence="2 3">
    <name type="scientific">Cereibacter sphaeroides</name>
    <name type="common">Rhodobacter sphaeroides</name>
    <dbReference type="NCBI Taxonomy" id="1063"/>
    <lineage>
        <taxon>Bacteria</taxon>
        <taxon>Pseudomonadati</taxon>
        <taxon>Pseudomonadota</taxon>
        <taxon>Alphaproteobacteria</taxon>
        <taxon>Rhodobacterales</taxon>
        <taxon>Paracoccaceae</taxon>
        <taxon>Cereibacter</taxon>
    </lineage>
</organism>
<feature type="region of interest" description="Disordered" evidence="1">
    <location>
        <begin position="320"/>
        <end position="346"/>
    </location>
</feature>
<accession>A0A2W5S3Z8</accession>
<evidence type="ECO:0000313" key="3">
    <source>
        <dbReference type="Proteomes" id="UP000248975"/>
    </source>
</evidence>
<comment type="caution">
    <text evidence="2">The sequence shown here is derived from an EMBL/GenBank/DDBJ whole genome shotgun (WGS) entry which is preliminary data.</text>
</comment>
<dbReference type="EMBL" id="QFQS01000003">
    <property type="protein sequence ID" value="PZQ96786.1"/>
    <property type="molecule type" value="Genomic_DNA"/>
</dbReference>
<feature type="region of interest" description="Disordered" evidence="1">
    <location>
        <begin position="452"/>
        <end position="532"/>
    </location>
</feature>
<proteinExistence type="predicted"/>
<sequence>MSRGEHPMIGASKILTVSYGTFSCTLEGFDDPFNTMKAIAEYFRDLAADDRYFGAEPPTPDAAMLHRIAEREVQRRVEAKIQDNGVILRAGDYAAPPVAQPAPQPVHQAAPAPAPQSNILAEESVAAKLQRIRSAVARAAAAPAPVVQDAVYVEDEVAPPAAIVAPVAVAAVVTAFAPPPAPVAVPEPVVKVAAEPETGPEEDERTVDTLRDEWEAIEAADEAAEDAELAIAEDDLRAVFEEPALTEPQSEEPVEAQDEAPVFAEAQFEEAQEEAPSVEEIAADDALIAAFAEDTPVETQEEAYEPAADENGALLAALAEAESENPLADTAPAIEAEPESDPNLHNLLANLSSDEEDVAEEQTHDVAAVTPAEEDYEEDYEVAPVAEEAHADEVFPEDLDDGLPLTAGPNLPEWDDNAEEFYEEPVADVPAAAAEFHDEIEADEVFEELSIVSEPPPPPQLETIDTSPASEKLRRARARVIKVRRADAPADTGTTPETLSPEAEADLQRELADAGDESGKGEREGLSILAGSNDDEDVTRLLRQANTEMDVPENKRRISTLAHLKAAVAATVADLRAPNPSAGTGEPSRLERYRADLARVMRPKRTDDMPVTERPAPLVLVSEQRIDRPAERSVERPVDAAAGRIIPRRISTGNLALHEEDDSDEADAPADADADAENIFGTSKNFVEFAERLGASEMPDLLEAAAAYTACFEGRPSFSRPHLMRHVSTVTDDNDTVREDSMRSFGQLLRQGKIEKVKRGQFAITDSSYFLAEARRMTR</sequence>
<evidence type="ECO:0008006" key="4">
    <source>
        <dbReference type="Google" id="ProtNLM"/>
    </source>
</evidence>
<dbReference type="AlphaFoldDB" id="A0A2W5S3Z8"/>
<feature type="compositionally biased region" description="Basic and acidic residues" evidence="1">
    <location>
        <begin position="506"/>
        <end position="525"/>
    </location>
</feature>
<protein>
    <recommendedName>
        <fullName evidence="4">Lipoprotein</fullName>
    </recommendedName>
</protein>
<dbReference type="Proteomes" id="UP000248975">
    <property type="component" value="Unassembled WGS sequence"/>
</dbReference>
<dbReference type="PROSITE" id="PS51257">
    <property type="entry name" value="PROKAR_LIPOPROTEIN"/>
    <property type="match status" value="1"/>
</dbReference>
<evidence type="ECO:0000256" key="1">
    <source>
        <dbReference type="SAM" id="MobiDB-lite"/>
    </source>
</evidence>
<feature type="compositionally biased region" description="Basic residues" evidence="1">
    <location>
        <begin position="474"/>
        <end position="483"/>
    </location>
</feature>
<evidence type="ECO:0000313" key="2">
    <source>
        <dbReference type="EMBL" id="PZQ96786.1"/>
    </source>
</evidence>
<name>A0A2W5S3Z8_CERSP</name>
<reference evidence="2 3" key="1">
    <citation type="submission" date="2017-08" db="EMBL/GenBank/DDBJ databases">
        <title>Infants hospitalized years apart are colonized by the same room-sourced microbial strains.</title>
        <authorList>
            <person name="Brooks B."/>
            <person name="Olm M.R."/>
            <person name="Firek B.A."/>
            <person name="Baker R."/>
            <person name="Thomas B.C."/>
            <person name="Morowitz M.J."/>
            <person name="Banfield J.F."/>
        </authorList>
    </citation>
    <scope>NUCLEOTIDE SEQUENCE [LARGE SCALE GENOMIC DNA]</scope>
    <source>
        <strain evidence="2">S2_003_000_R2_11</strain>
    </source>
</reference>